<keyword evidence="2" id="KW-0813">Transport</keyword>
<dbReference type="InterPro" id="IPR030678">
    <property type="entry name" value="Peptide/Ni-bd"/>
</dbReference>
<evidence type="ECO:0000313" key="6">
    <source>
        <dbReference type="EMBL" id="QAA31206.1"/>
    </source>
</evidence>
<dbReference type="RefSeq" id="WP_128211959.1">
    <property type="nucleotide sequence ID" value="NZ_CP025746.1"/>
</dbReference>
<evidence type="ECO:0000256" key="4">
    <source>
        <dbReference type="SAM" id="SignalP"/>
    </source>
</evidence>
<gene>
    <name evidence="6" type="ORF">C1I91_05750</name>
</gene>
<proteinExistence type="inferred from homology"/>
<sequence>MKFKLSKLLILIMIIVSLQGCSYTTPERTIDDSNSITYAVESFPESIDIKTDFSIRDKEIFYSIFDGLVDKNEKGDIVPELAESYSVSKDGLEYVFKLRDDIYWNDGSKITADDFLKFFKTIISPKNKEAYVSELYNIYGVKDYHEGRGTFENNVAISKGDKNSIKFRMNVKDNDFVKKLSEGCFKLRDISSKLDNYKTEFSSIKYSGEYSIKNIKDSKEIELQQNDKYWAKKSMEPKEIILKIYSGAELALADFESKKNVDIILDVPNSEISRLTSKNLVEIFPADKMKIIEFNPDSKDDKINLSMRRALEKTILSSITGNSLVKEDKFQLALGELERKGLKSNESIVSSNVTDASKNFDVIKEQVDSLLEKSNYKGGSLRLVCLNNDENKNICDFISKNLKDLYGITVKYNLLEQDQLDKTVKSGEYELLLEDIGSSSDVYGELVTKWGSNNKNKSISNNDITNILSSIDKKEDVDNRNKSLVKLLRDNTYIVPLLFDNLICVKSDKIKNLTFDKDGALELKKIELSSSTEDLKDKDAD</sequence>
<dbReference type="KEGG" id="cmah:C1I91_05750"/>
<dbReference type="OrthoDB" id="403896at2"/>
<organism evidence="6 7">
    <name type="scientific">Clostridium manihotivorum</name>
    <dbReference type="NCBI Taxonomy" id="2320868"/>
    <lineage>
        <taxon>Bacteria</taxon>
        <taxon>Bacillati</taxon>
        <taxon>Bacillota</taxon>
        <taxon>Clostridia</taxon>
        <taxon>Eubacteriales</taxon>
        <taxon>Clostridiaceae</taxon>
        <taxon>Clostridium</taxon>
    </lineage>
</organism>
<dbReference type="Gene3D" id="3.10.105.10">
    <property type="entry name" value="Dipeptide-binding Protein, Domain 3"/>
    <property type="match status" value="1"/>
</dbReference>
<feature type="chain" id="PRO_5039260847" description="Solute-binding protein family 5 domain-containing protein" evidence="4">
    <location>
        <begin position="23"/>
        <end position="541"/>
    </location>
</feature>
<dbReference type="InterPro" id="IPR000914">
    <property type="entry name" value="SBP_5_dom"/>
</dbReference>
<dbReference type="Pfam" id="PF00496">
    <property type="entry name" value="SBP_bac_5"/>
    <property type="match status" value="1"/>
</dbReference>
<dbReference type="AlphaFoldDB" id="A0A410DQ96"/>
<dbReference type="GO" id="GO:0043190">
    <property type="term" value="C:ATP-binding cassette (ABC) transporter complex"/>
    <property type="evidence" value="ECO:0007669"/>
    <property type="project" value="InterPro"/>
</dbReference>
<dbReference type="GO" id="GO:1904680">
    <property type="term" value="F:peptide transmembrane transporter activity"/>
    <property type="evidence" value="ECO:0007669"/>
    <property type="project" value="TreeGrafter"/>
</dbReference>
<comment type="similarity">
    <text evidence="1">Belongs to the bacterial solute-binding protein 5 family.</text>
</comment>
<dbReference type="EMBL" id="CP025746">
    <property type="protein sequence ID" value="QAA31206.1"/>
    <property type="molecule type" value="Genomic_DNA"/>
</dbReference>
<name>A0A410DQ96_9CLOT</name>
<dbReference type="PANTHER" id="PTHR30290:SF9">
    <property type="entry name" value="OLIGOPEPTIDE-BINDING PROTEIN APPA"/>
    <property type="match status" value="1"/>
</dbReference>
<reference evidence="6 7" key="1">
    <citation type="submission" date="2018-01" db="EMBL/GenBank/DDBJ databases">
        <title>Genome Sequencing and Assembly of Anaerobacter polyendosporus strain CT4.</title>
        <authorList>
            <person name="Tachaapaikoon C."/>
            <person name="Sutheeworapong S."/>
            <person name="Jenjaroenpun P."/>
            <person name="Wongsurawat T."/>
            <person name="Nookeaw I."/>
            <person name="Cheawchanlertfa P."/>
            <person name="Kosugi A."/>
            <person name="Cheevadhanarak S."/>
            <person name="Ratanakhanokchai K."/>
        </authorList>
    </citation>
    <scope>NUCLEOTIDE SEQUENCE [LARGE SCALE GENOMIC DNA]</scope>
    <source>
        <strain evidence="6 7">CT4</strain>
    </source>
</reference>
<evidence type="ECO:0000259" key="5">
    <source>
        <dbReference type="Pfam" id="PF00496"/>
    </source>
</evidence>
<dbReference type="PROSITE" id="PS51257">
    <property type="entry name" value="PROKAR_LIPOPROTEIN"/>
    <property type="match status" value="1"/>
</dbReference>
<dbReference type="GO" id="GO:0015833">
    <property type="term" value="P:peptide transport"/>
    <property type="evidence" value="ECO:0007669"/>
    <property type="project" value="TreeGrafter"/>
</dbReference>
<dbReference type="SUPFAM" id="SSF53850">
    <property type="entry name" value="Periplasmic binding protein-like II"/>
    <property type="match status" value="1"/>
</dbReference>
<dbReference type="PIRSF" id="PIRSF002741">
    <property type="entry name" value="MppA"/>
    <property type="match status" value="1"/>
</dbReference>
<evidence type="ECO:0000313" key="7">
    <source>
        <dbReference type="Proteomes" id="UP000286268"/>
    </source>
</evidence>
<dbReference type="Proteomes" id="UP000286268">
    <property type="component" value="Chromosome"/>
</dbReference>
<evidence type="ECO:0000256" key="2">
    <source>
        <dbReference type="ARBA" id="ARBA00022448"/>
    </source>
</evidence>
<feature type="signal peptide" evidence="4">
    <location>
        <begin position="1"/>
        <end position="22"/>
    </location>
</feature>
<keyword evidence="3 4" id="KW-0732">Signal</keyword>
<keyword evidence="7" id="KW-1185">Reference proteome</keyword>
<evidence type="ECO:0000256" key="1">
    <source>
        <dbReference type="ARBA" id="ARBA00005695"/>
    </source>
</evidence>
<dbReference type="Gene3D" id="3.40.190.10">
    <property type="entry name" value="Periplasmic binding protein-like II"/>
    <property type="match status" value="1"/>
</dbReference>
<dbReference type="PANTHER" id="PTHR30290">
    <property type="entry name" value="PERIPLASMIC BINDING COMPONENT OF ABC TRANSPORTER"/>
    <property type="match status" value="1"/>
</dbReference>
<dbReference type="Gene3D" id="3.90.76.10">
    <property type="entry name" value="Dipeptide-binding Protein, Domain 1"/>
    <property type="match status" value="1"/>
</dbReference>
<evidence type="ECO:0000256" key="3">
    <source>
        <dbReference type="ARBA" id="ARBA00022729"/>
    </source>
</evidence>
<feature type="domain" description="Solute-binding protein family 5" evidence="5">
    <location>
        <begin position="77"/>
        <end position="453"/>
    </location>
</feature>
<dbReference type="GO" id="GO:0042597">
    <property type="term" value="C:periplasmic space"/>
    <property type="evidence" value="ECO:0007669"/>
    <property type="project" value="UniProtKB-ARBA"/>
</dbReference>
<protein>
    <recommendedName>
        <fullName evidence="5">Solute-binding protein family 5 domain-containing protein</fullName>
    </recommendedName>
</protein>
<accession>A0A410DQ96</accession>
<dbReference type="InterPro" id="IPR039424">
    <property type="entry name" value="SBP_5"/>
</dbReference>